<dbReference type="RefSeq" id="WP_097010266.1">
    <property type="nucleotide sequence ID" value="NZ_LT907975.1"/>
</dbReference>
<evidence type="ECO:0000256" key="1">
    <source>
        <dbReference type="SAM" id="Phobius"/>
    </source>
</evidence>
<evidence type="ECO:0008006" key="4">
    <source>
        <dbReference type="Google" id="ProtNLM"/>
    </source>
</evidence>
<dbReference type="KEGG" id="pprf:DPRO_0050"/>
<keyword evidence="1" id="KW-0472">Membrane</keyword>
<dbReference type="OrthoDB" id="5456419at2"/>
<reference evidence="3" key="1">
    <citation type="submission" date="2017-09" db="EMBL/GenBank/DDBJ databases">
        <authorList>
            <person name="Regsiter A."/>
            <person name="William W."/>
        </authorList>
    </citation>
    <scope>NUCLEOTIDE SEQUENCE [LARGE SCALE GENOMIC DNA]</scope>
    <source>
        <strain evidence="3">500-1</strain>
    </source>
</reference>
<keyword evidence="3" id="KW-1185">Reference proteome</keyword>
<keyword evidence="1" id="KW-0812">Transmembrane</keyword>
<organism evidence="2 3">
    <name type="scientific">Pseudodesulfovibrio profundus</name>
    <dbReference type="NCBI Taxonomy" id="57320"/>
    <lineage>
        <taxon>Bacteria</taxon>
        <taxon>Pseudomonadati</taxon>
        <taxon>Thermodesulfobacteriota</taxon>
        <taxon>Desulfovibrionia</taxon>
        <taxon>Desulfovibrionales</taxon>
        <taxon>Desulfovibrionaceae</taxon>
    </lineage>
</organism>
<evidence type="ECO:0000313" key="2">
    <source>
        <dbReference type="EMBL" id="SOB56927.1"/>
    </source>
</evidence>
<accession>A0A2C8F534</accession>
<evidence type="ECO:0000313" key="3">
    <source>
        <dbReference type="Proteomes" id="UP000219215"/>
    </source>
</evidence>
<sequence length="305" mass="33639">MTDFINAISNGLKEWVQALAPDVPGQLLGYGGAVILGGLALILVIIALRLFRSKGGRTSAKRVNIPKIIQQEGSVVDVSTSQDTDDISTRCVFTSVSSGKIKCEIIDRLKPLDAKKGDLITCIFAPKKTVSDKVNAFVSTVIESETDGRKPDRIVLSVPQKFTMMPRRKHARKRVADQQFIRVKLWIDDPFSSDIPFQDATPHISVNSFNSENSVSNANAVLNISHGGIGLSVHNTNLNENCAVGVPVAINLFMFNFREKTFKPYWYAGEIRTMHEGRPGTTRLGVKFTGYGEPEGSLVRWELFD</sequence>
<dbReference type="EMBL" id="LT907975">
    <property type="protein sequence ID" value="SOB56927.1"/>
    <property type="molecule type" value="Genomic_DNA"/>
</dbReference>
<gene>
    <name evidence="2" type="ORF">DPRO_0050</name>
</gene>
<proteinExistence type="predicted"/>
<protein>
    <recommendedName>
        <fullName evidence="4">PilZ domain-containing protein</fullName>
    </recommendedName>
</protein>
<name>A0A2C8F534_9BACT</name>
<keyword evidence="1" id="KW-1133">Transmembrane helix</keyword>
<dbReference type="AlphaFoldDB" id="A0A2C8F534"/>
<feature type="transmembrane region" description="Helical" evidence="1">
    <location>
        <begin position="27"/>
        <end position="51"/>
    </location>
</feature>
<dbReference type="Proteomes" id="UP000219215">
    <property type="component" value="Chromosome DPRO"/>
</dbReference>